<proteinExistence type="predicted"/>
<keyword evidence="3" id="KW-1185">Reference proteome</keyword>
<evidence type="ECO:0000256" key="1">
    <source>
        <dbReference type="SAM" id="MobiDB-lite"/>
    </source>
</evidence>
<protein>
    <submittedName>
        <fullName evidence="2">Uncharacterized protein</fullName>
    </submittedName>
</protein>
<comment type="caution">
    <text evidence="2">The sequence shown here is derived from an EMBL/GenBank/DDBJ whole genome shotgun (WGS) entry which is preliminary data.</text>
</comment>
<sequence length="206" mass="22885">MASHVDLAPTAATTRMPHHAMLHPNQPNRVRRPRRAPAFSPPGPLAGVLPLPPLAKPRALRRKRPKPGRCHQPIVQLSHAKPPKRQHRRRGLTHEPGQPRRSQFVDRQGLAVPSAASRRAQPSRSGRCCSHADAICNRSRRASPRSDCTVRCGFRAPQPFPVRRVGDVKPTQPPLRDPAPLFLGAAHQRAFFSANRAAMWSGLEQR</sequence>
<dbReference type="AlphaFoldDB" id="A0A6G1F674"/>
<organism evidence="2 3">
    <name type="scientific">Oryza meyeriana var. granulata</name>
    <dbReference type="NCBI Taxonomy" id="110450"/>
    <lineage>
        <taxon>Eukaryota</taxon>
        <taxon>Viridiplantae</taxon>
        <taxon>Streptophyta</taxon>
        <taxon>Embryophyta</taxon>
        <taxon>Tracheophyta</taxon>
        <taxon>Spermatophyta</taxon>
        <taxon>Magnoliopsida</taxon>
        <taxon>Liliopsida</taxon>
        <taxon>Poales</taxon>
        <taxon>Poaceae</taxon>
        <taxon>BOP clade</taxon>
        <taxon>Oryzoideae</taxon>
        <taxon>Oryzeae</taxon>
        <taxon>Oryzinae</taxon>
        <taxon>Oryza</taxon>
        <taxon>Oryza meyeriana</taxon>
    </lineage>
</organism>
<evidence type="ECO:0000313" key="3">
    <source>
        <dbReference type="Proteomes" id="UP000479710"/>
    </source>
</evidence>
<evidence type="ECO:0000313" key="2">
    <source>
        <dbReference type="EMBL" id="KAF0932322.1"/>
    </source>
</evidence>
<dbReference type="Proteomes" id="UP000479710">
    <property type="component" value="Unassembled WGS sequence"/>
</dbReference>
<feature type="compositionally biased region" description="Low complexity" evidence="1">
    <location>
        <begin position="111"/>
        <end position="127"/>
    </location>
</feature>
<feature type="region of interest" description="Disordered" evidence="1">
    <location>
        <begin position="1"/>
        <end position="129"/>
    </location>
</feature>
<reference evidence="2 3" key="1">
    <citation type="submission" date="2019-11" db="EMBL/GenBank/DDBJ databases">
        <title>Whole genome sequence of Oryza granulata.</title>
        <authorList>
            <person name="Li W."/>
        </authorList>
    </citation>
    <scope>NUCLEOTIDE SEQUENCE [LARGE SCALE GENOMIC DNA]</scope>
    <source>
        <strain evidence="3">cv. Menghai</strain>
        <tissue evidence="2">Leaf</tissue>
    </source>
</reference>
<name>A0A6G1F674_9ORYZ</name>
<gene>
    <name evidence="2" type="ORF">E2562_009581</name>
</gene>
<accession>A0A6G1F674</accession>
<feature type="compositionally biased region" description="Basic residues" evidence="1">
    <location>
        <begin position="58"/>
        <end position="69"/>
    </location>
</feature>
<dbReference type="EMBL" id="SPHZ02000001">
    <property type="protein sequence ID" value="KAF0932322.1"/>
    <property type="molecule type" value="Genomic_DNA"/>
</dbReference>
<feature type="compositionally biased region" description="Pro residues" evidence="1">
    <location>
        <begin position="39"/>
        <end position="55"/>
    </location>
</feature>
<feature type="compositionally biased region" description="Basic residues" evidence="1">
    <location>
        <begin position="81"/>
        <end position="91"/>
    </location>
</feature>